<organism evidence="1 2">
    <name type="scientific">Smittium culicis</name>
    <dbReference type="NCBI Taxonomy" id="133412"/>
    <lineage>
        <taxon>Eukaryota</taxon>
        <taxon>Fungi</taxon>
        <taxon>Fungi incertae sedis</taxon>
        <taxon>Zoopagomycota</taxon>
        <taxon>Kickxellomycotina</taxon>
        <taxon>Harpellomycetes</taxon>
        <taxon>Harpellales</taxon>
        <taxon>Legeriomycetaceae</taxon>
        <taxon>Smittium</taxon>
    </lineage>
</organism>
<evidence type="ECO:0000313" key="2">
    <source>
        <dbReference type="Proteomes" id="UP000187429"/>
    </source>
</evidence>
<evidence type="ECO:0000313" key="1">
    <source>
        <dbReference type="EMBL" id="OMJ30213.1"/>
    </source>
</evidence>
<keyword evidence="2" id="KW-1185">Reference proteome</keyword>
<proteinExistence type="predicted"/>
<dbReference type="EMBL" id="LSSM01000056">
    <property type="protein sequence ID" value="OMJ30213.1"/>
    <property type="molecule type" value="Genomic_DNA"/>
</dbReference>
<dbReference type="Proteomes" id="UP000187429">
    <property type="component" value="Unassembled WGS sequence"/>
</dbReference>
<name>A0A1R1YTK1_9FUNG</name>
<sequence length="303" mass="34939">MYLLKKFIQQSVYTGKSLPNSQRDNIPKNAIVPLWKDTQDNYNPVPQQNPKIMYSEKVVGCRVSHSDISGKTASFSYNQYLKPDEQVQMPQVIYDTGKGNLTIVMNFVFDNLNEIPQFIGEISRMNIECERRIKYKPPNNTGNSERIRRESSIGYFKDEITFSQIENSQQTSAHNSQFGYNDISYSQPAKNSTINNIISHNSQSDTQNYTSLLNNKDSFEIPRNSDFSLSQRAIDRSQKIIFTESQKDNKNGFHDGFENASNKLNETIDNSFSDAKIKSMIISYLEDENFIKLIKRIESIIER</sequence>
<comment type="caution">
    <text evidence="1">The sequence shown here is derived from an EMBL/GenBank/DDBJ whole genome shotgun (WGS) entry which is preliminary data.</text>
</comment>
<protein>
    <submittedName>
        <fullName evidence="1">Uncharacterized protein</fullName>
    </submittedName>
</protein>
<dbReference type="AlphaFoldDB" id="A0A1R1YTK1"/>
<reference evidence="2" key="1">
    <citation type="submission" date="2017-01" db="EMBL/GenBank/DDBJ databases">
        <authorList>
            <person name="Wang Y."/>
            <person name="White M."/>
            <person name="Kvist S."/>
            <person name="Moncalvo J.-M."/>
        </authorList>
    </citation>
    <scope>NUCLEOTIDE SEQUENCE [LARGE SCALE GENOMIC DNA]</scope>
    <source>
        <strain evidence="2">ID-206-W2</strain>
    </source>
</reference>
<dbReference type="OrthoDB" id="5615742at2759"/>
<gene>
    <name evidence="1" type="ORF">AYI69_g243</name>
</gene>
<accession>A0A1R1YTK1</accession>